<accession>A0A183H9E2</accession>
<dbReference type="Proteomes" id="UP000267606">
    <property type="component" value="Unassembled WGS sequence"/>
</dbReference>
<dbReference type="EMBL" id="UZAJ01002995">
    <property type="protein sequence ID" value="VDO38905.1"/>
    <property type="molecule type" value="Genomic_DNA"/>
</dbReference>
<dbReference type="WBParaSite" id="OFLC_0000410301-mRNA-1">
    <property type="protein sequence ID" value="OFLC_0000410301-mRNA-1"/>
    <property type="gene ID" value="OFLC_0000410301"/>
</dbReference>
<evidence type="ECO:0000313" key="1">
    <source>
        <dbReference type="EMBL" id="VDO38905.1"/>
    </source>
</evidence>
<organism evidence="3">
    <name type="scientific">Onchocerca flexuosa</name>
    <dbReference type="NCBI Taxonomy" id="387005"/>
    <lineage>
        <taxon>Eukaryota</taxon>
        <taxon>Metazoa</taxon>
        <taxon>Ecdysozoa</taxon>
        <taxon>Nematoda</taxon>
        <taxon>Chromadorea</taxon>
        <taxon>Rhabditida</taxon>
        <taxon>Spirurina</taxon>
        <taxon>Spiruromorpha</taxon>
        <taxon>Filarioidea</taxon>
        <taxon>Onchocercidae</taxon>
        <taxon>Onchocerca</taxon>
    </lineage>
</organism>
<reference evidence="3" key="1">
    <citation type="submission" date="2016-06" db="UniProtKB">
        <authorList>
            <consortium name="WormBaseParasite"/>
        </authorList>
    </citation>
    <scope>IDENTIFICATION</scope>
</reference>
<reference evidence="1 2" key="2">
    <citation type="submission" date="2018-11" db="EMBL/GenBank/DDBJ databases">
        <authorList>
            <consortium name="Pathogen Informatics"/>
        </authorList>
    </citation>
    <scope>NUCLEOTIDE SEQUENCE [LARGE SCALE GENOMIC DNA]</scope>
</reference>
<proteinExistence type="predicted"/>
<dbReference type="AlphaFoldDB" id="A0A183H9E2"/>
<protein>
    <submittedName>
        <fullName evidence="3">Chorismate mutase</fullName>
    </submittedName>
</protein>
<evidence type="ECO:0000313" key="3">
    <source>
        <dbReference type="WBParaSite" id="OFLC_0000410301-mRNA-1"/>
    </source>
</evidence>
<evidence type="ECO:0000313" key="2">
    <source>
        <dbReference type="Proteomes" id="UP000267606"/>
    </source>
</evidence>
<sequence length="113" mass="12865">METNVRRTGMPKINVCSELTALNIRLAVRQAVADFCANPEETVESIVNAEFENLVEPVQRLVAARLEHIYEQLKYSILSPSNEPPPFGSVLRFLSEHIDESEKHIVQRFENTV</sequence>
<keyword evidence="2" id="KW-1185">Reference proteome</keyword>
<name>A0A183H9E2_9BILA</name>
<gene>
    <name evidence="1" type="ORF">OFLC_LOCUS4105</name>
</gene>